<feature type="non-terminal residue" evidence="1">
    <location>
        <position position="87"/>
    </location>
</feature>
<proteinExistence type="predicted"/>
<name>A0A6J4UJW5_9BACT</name>
<reference evidence="1" key="1">
    <citation type="submission" date="2020-02" db="EMBL/GenBank/DDBJ databases">
        <authorList>
            <person name="Meier V. D."/>
        </authorList>
    </citation>
    <scope>NUCLEOTIDE SEQUENCE</scope>
    <source>
        <strain evidence="1">AVDCRST_MAG87</strain>
    </source>
</reference>
<accession>A0A6J4UJW5</accession>
<feature type="non-terminal residue" evidence="1">
    <location>
        <position position="1"/>
    </location>
</feature>
<dbReference type="AlphaFoldDB" id="A0A6J4UJW5"/>
<sequence>DVRHYLHPVRWVSVDDPRSRGALVPDLCGAAGVHGVGTSDGAAGSDRGAADPGFARVGVTAGRCGVAVGRIPDLPARIAALPVGRKL</sequence>
<dbReference type="EMBL" id="CADCWJ010000187">
    <property type="protein sequence ID" value="CAA9549765.1"/>
    <property type="molecule type" value="Genomic_DNA"/>
</dbReference>
<evidence type="ECO:0000313" key="1">
    <source>
        <dbReference type="EMBL" id="CAA9549765.1"/>
    </source>
</evidence>
<gene>
    <name evidence="1" type="ORF">AVDCRST_MAG87-769</name>
</gene>
<organism evidence="1">
    <name type="scientific">uncultured Thermomicrobiales bacterium</name>
    <dbReference type="NCBI Taxonomy" id="1645740"/>
    <lineage>
        <taxon>Bacteria</taxon>
        <taxon>Pseudomonadati</taxon>
        <taxon>Thermomicrobiota</taxon>
        <taxon>Thermomicrobia</taxon>
        <taxon>Thermomicrobiales</taxon>
        <taxon>environmental samples</taxon>
    </lineage>
</organism>
<protein>
    <submittedName>
        <fullName evidence="1">Uncharacterized protein</fullName>
    </submittedName>
</protein>